<dbReference type="AlphaFoldDB" id="A0A024G137"/>
<protein>
    <submittedName>
        <fullName evidence="1">Uncharacterized protein</fullName>
    </submittedName>
</protein>
<keyword evidence="2" id="KW-1185">Reference proteome</keyword>
<dbReference type="InParanoid" id="A0A024G137"/>
<gene>
    <name evidence="1" type="ORF">BN9_011440</name>
</gene>
<comment type="caution">
    <text evidence="1">The sequence shown here is derived from an EMBL/GenBank/DDBJ whole genome shotgun (WGS) entry which is preliminary data.</text>
</comment>
<dbReference type="Proteomes" id="UP000053237">
    <property type="component" value="Unassembled WGS sequence"/>
</dbReference>
<accession>A0A024G137</accession>
<evidence type="ECO:0000313" key="1">
    <source>
        <dbReference type="EMBL" id="CCI40360.1"/>
    </source>
</evidence>
<evidence type="ECO:0000313" key="2">
    <source>
        <dbReference type="Proteomes" id="UP000053237"/>
    </source>
</evidence>
<name>A0A024G137_9STRA</name>
<reference evidence="1 2" key="1">
    <citation type="submission" date="2012-05" db="EMBL/GenBank/DDBJ databases">
        <title>Recombination and specialization in a pathogen metapopulation.</title>
        <authorList>
            <person name="Gardiner A."/>
            <person name="Kemen E."/>
            <person name="Schultz-Larsen T."/>
            <person name="MacLean D."/>
            <person name="Van Oosterhout C."/>
            <person name="Jones J.D.G."/>
        </authorList>
    </citation>
    <scope>NUCLEOTIDE SEQUENCE [LARGE SCALE GENOMIC DNA]</scope>
    <source>
        <strain evidence="1 2">Ac Nc2</strain>
    </source>
</reference>
<dbReference type="OrthoDB" id="196657at2759"/>
<dbReference type="EMBL" id="CAIX01000008">
    <property type="protein sequence ID" value="CCI40360.1"/>
    <property type="molecule type" value="Genomic_DNA"/>
</dbReference>
<proteinExistence type="predicted"/>
<organism evidence="1 2">
    <name type="scientific">Albugo candida</name>
    <dbReference type="NCBI Taxonomy" id="65357"/>
    <lineage>
        <taxon>Eukaryota</taxon>
        <taxon>Sar</taxon>
        <taxon>Stramenopiles</taxon>
        <taxon>Oomycota</taxon>
        <taxon>Peronosporomycetes</taxon>
        <taxon>Albuginales</taxon>
        <taxon>Albuginaceae</taxon>
        <taxon>Albugo</taxon>
    </lineage>
</organism>
<sequence>MADTMTKSTSNVSVPVQTLSFNAPHRVIQVKPTRMNVIRTPATKTNTRALGRLGVDIELLEKEKGMKKLGVCDLDIFREKELRKLTGMNRRKKTTKPEFVFGFTCEQMVRDKAIRLLGTSEHEVFEDIARRVSTLGLQEDFSPNQKL</sequence>